<dbReference type="EMBL" id="CAJOBI010049864">
    <property type="protein sequence ID" value="CAF4366647.1"/>
    <property type="molecule type" value="Genomic_DNA"/>
</dbReference>
<dbReference type="GO" id="GO:0004842">
    <property type="term" value="F:ubiquitin-protein transferase activity"/>
    <property type="evidence" value="ECO:0007669"/>
    <property type="project" value="TreeGrafter"/>
</dbReference>
<evidence type="ECO:0000256" key="2">
    <source>
        <dbReference type="ARBA" id="ARBA00023043"/>
    </source>
</evidence>
<reference evidence="5" key="1">
    <citation type="submission" date="2021-02" db="EMBL/GenBank/DDBJ databases">
        <authorList>
            <person name="Nowell W R."/>
        </authorList>
    </citation>
    <scope>NUCLEOTIDE SEQUENCE</scope>
</reference>
<organism evidence="5 9">
    <name type="scientific">Rotaria magnacalcarata</name>
    <dbReference type="NCBI Taxonomy" id="392030"/>
    <lineage>
        <taxon>Eukaryota</taxon>
        <taxon>Metazoa</taxon>
        <taxon>Spiralia</taxon>
        <taxon>Gnathifera</taxon>
        <taxon>Rotifera</taxon>
        <taxon>Eurotatoria</taxon>
        <taxon>Bdelloidea</taxon>
        <taxon>Philodinida</taxon>
        <taxon>Philodinidae</taxon>
        <taxon>Rotaria</taxon>
    </lineage>
</organism>
<evidence type="ECO:0000256" key="1">
    <source>
        <dbReference type="ARBA" id="ARBA00022737"/>
    </source>
</evidence>
<sequence>MEHKVKSLFKKTSTNQQQRLENQHIGEASEFYFACRNGETDKVKQMLPNIPYHQLNQLELNGSTALHAATFFGHLDIVYLLLHDYSCQRHLRNRHGFTAYEEAETDEMKQLFHRPSDANRFNDDSMSMDKTFQIVLVPRDTTETDGSDYGDHVEKPDPRYFLSYRTHEEVQRYLDGLSGVKAFSQSRVGWYIMKQGMKLKRGKDTDYNEEKYAFITNEKFRQGALENLLDEYVTPGHSSYRCCCELLQQYVEQGKIEYLLKLYTMETPFYHQLLISSSPMGFPFFMHLSELKQRFYEGYSYRGAGLTMSELETYRWALKKENSILSSLPFSSTSIVREDAEKFCEKSASSLSSSNKHRVLFIYHFPQACNVAINLSEIPEYKLPCISFFENEKEVLVSPRTCFKVTKIESDECKVQYVISLEALYGAQRTVFDSLQMSIKDDLKKKTNKKTS</sequence>
<protein>
    <submittedName>
        <fullName evidence="5">Uncharacterized protein</fullName>
    </submittedName>
</protein>
<evidence type="ECO:0000313" key="6">
    <source>
        <dbReference type="EMBL" id="CAF2111006.1"/>
    </source>
</evidence>
<evidence type="ECO:0000313" key="7">
    <source>
        <dbReference type="EMBL" id="CAF4366647.1"/>
    </source>
</evidence>
<dbReference type="PANTHER" id="PTHR24171">
    <property type="entry name" value="ANKYRIN REPEAT DOMAIN-CONTAINING PROTEIN 39-RELATED"/>
    <property type="match status" value="1"/>
</dbReference>
<dbReference type="EMBL" id="CAJOBH010167388">
    <property type="protein sequence ID" value="CAF4899314.1"/>
    <property type="molecule type" value="Genomic_DNA"/>
</dbReference>
<comment type="caution">
    <text evidence="5">The sequence shown here is derived from an EMBL/GenBank/DDBJ whole genome shotgun (WGS) entry which is preliminary data.</text>
</comment>
<dbReference type="PROSITE" id="PS50088">
    <property type="entry name" value="ANK_REPEAT"/>
    <property type="match status" value="1"/>
</dbReference>
<dbReference type="SUPFAM" id="SSF48403">
    <property type="entry name" value="Ankyrin repeat"/>
    <property type="match status" value="1"/>
</dbReference>
<keyword evidence="1" id="KW-0677">Repeat</keyword>
<evidence type="ECO:0000313" key="4">
    <source>
        <dbReference type="EMBL" id="CAF1176086.1"/>
    </source>
</evidence>
<dbReference type="OrthoDB" id="539213at2759"/>
<keyword evidence="2 3" id="KW-0040">ANK repeat</keyword>
<proteinExistence type="predicted"/>
<dbReference type="Pfam" id="PF12796">
    <property type="entry name" value="Ank_2"/>
    <property type="match status" value="1"/>
</dbReference>
<dbReference type="Proteomes" id="UP000681967">
    <property type="component" value="Unassembled WGS sequence"/>
</dbReference>
<dbReference type="EMBL" id="CAJNRE010012498">
    <property type="protein sequence ID" value="CAF2111006.1"/>
    <property type="molecule type" value="Genomic_DNA"/>
</dbReference>
<dbReference type="Gene3D" id="3.90.176.10">
    <property type="entry name" value="Toxin ADP-ribosyltransferase, Chain A, domain 1"/>
    <property type="match status" value="1"/>
</dbReference>
<dbReference type="SUPFAM" id="SSF56399">
    <property type="entry name" value="ADP-ribosylation"/>
    <property type="match status" value="1"/>
</dbReference>
<dbReference type="EMBL" id="CAJNOW010000159">
    <property type="protein sequence ID" value="CAF1256500.1"/>
    <property type="molecule type" value="Genomic_DNA"/>
</dbReference>
<gene>
    <name evidence="8" type="ORF">BYL167_LOCUS52099</name>
    <name evidence="4" type="ORF">CJN711_LOCUS10772</name>
    <name evidence="5" type="ORF">KQP761_LOCUS2564</name>
    <name evidence="6" type="ORF">MBJ925_LOCUS24146</name>
    <name evidence="7" type="ORF">SMN809_LOCUS28948</name>
</gene>
<evidence type="ECO:0000256" key="3">
    <source>
        <dbReference type="PROSITE-ProRule" id="PRU00023"/>
    </source>
</evidence>
<dbReference type="Gene3D" id="1.25.40.20">
    <property type="entry name" value="Ankyrin repeat-containing domain"/>
    <property type="match status" value="1"/>
</dbReference>
<dbReference type="EMBL" id="CAJNOV010004438">
    <property type="protein sequence ID" value="CAF1176086.1"/>
    <property type="molecule type" value="Genomic_DNA"/>
</dbReference>
<feature type="repeat" description="ANK" evidence="3">
    <location>
        <begin position="61"/>
        <end position="82"/>
    </location>
</feature>
<dbReference type="Proteomes" id="UP000676336">
    <property type="component" value="Unassembled WGS sequence"/>
</dbReference>
<dbReference type="InterPro" id="IPR036770">
    <property type="entry name" value="Ankyrin_rpt-contain_sf"/>
</dbReference>
<dbReference type="PROSITE" id="PS50297">
    <property type="entry name" value="ANK_REP_REGION"/>
    <property type="match status" value="1"/>
</dbReference>
<dbReference type="InterPro" id="IPR002110">
    <property type="entry name" value="Ankyrin_rpt"/>
</dbReference>
<evidence type="ECO:0000313" key="8">
    <source>
        <dbReference type="EMBL" id="CAF4899314.1"/>
    </source>
</evidence>
<dbReference type="GO" id="GO:0031436">
    <property type="term" value="C:BRCA1-BARD1 complex"/>
    <property type="evidence" value="ECO:0007669"/>
    <property type="project" value="TreeGrafter"/>
</dbReference>
<dbReference type="AlphaFoldDB" id="A0A815AEG9"/>
<dbReference type="GO" id="GO:0070531">
    <property type="term" value="C:BRCA1-A complex"/>
    <property type="evidence" value="ECO:0007669"/>
    <property type="project" value="TreeGrafter"/>
</dbReference>
<name>A0A815AEG9_9BILA</name>
<dbReference type="PANTHER" id="PTHR24171:SF8">
    <property type="entry name" value="BRCA1-ASSOCIATED RING DOMAIN PROTEIN 1"/>
    <property type="match status" value="1"/>
</dbReference>
<dbReference type="GO" id="GO:0085020">
    <property type="term" value="P:protein K6-linked ubiquitination"/>
    <property type="evidence" value="ECO:0007669"/>
    <property type="project" value="TreeGrafter"/>
</dbReference>
<accession>A0A815AEG9</accession>
<evidence type="ECO:0000313" key="9">
    <source>
        <dbReference type="Proteomes" id="UP000663834"/>
    </source>
</evidence>
<dbReference type="Proteomes" id="UP000663824">
    <property type="component" value="Unassembled WGS sequence"/>
</dbReference>
<dbReference type="Proteomes" id="UP000663834">
    <property type="component" value="Unassembled WGS sequence"/>
</dbReference>
<dbReference type="Proteomes" id="UP000663855">
    <property type="component" value="Unassembled WGS sequence"/>
</dbReference>
<evidence type="ECO:0000313" key="5">
    <source>
        <dbReference type="EMBL" id="CAF1256500.1"/>
    </source>
</evidence>